<dbReference type="EMBL" id="KQ095820">
    <property type="protein sequence ID" value="KMS94134.1"/>
    <property type="molecule type" value="Genomic_DNA"/>
</dbReference>
<protein>
    <recommendedName>
        <fullName evidence="5">Glutathione S-transferase</fullName>
    </recommendedName>
</protein>
<dbReference type="AlphaFoldDB" id="A0A0J8AZD1"/>
<dbReference type="SFLD" id="SFLDS00019">
    <property type="entry name" value="Glutathione_Transferase_(cytos"/>
    <property type="match status" value="1"/>
</dbReference>
<dbReference type="InterPro" id="IPR004045">
    <property type="entry name" value="Glutathione_S-Trfase_N"/>
</dbReference>
<reference evidence="3 4" key="1">
    <citation type="journal article" date="2014" name="Nature">
        <title>The genome of the recently domesticated crop plant sugar beet (Beta vulgaris).</title>
        <authorList>
            <person name="Dohm J.C."/>
            <person name="Minoche A.E."/>
            <person name="Holtgrawe D."/>
            <person name="Capella-Gutierrez S."/>
            <person name="Zakrzewski F."/>
            <person name="Tafer H."/>
            <person name="Rupp O."/>
            <person name="Sorensen T.R."/>
            <person name="Stracke R."/>
            <person name="Reinhardt R."/>
            <person name="Goesmann A."/>
            <person name="Kraft T."/>
            <person name="Schulz B."/>
            <person name="Stadler P.F."/>
            <person name="Schmidt T."/>
            <person name="Gabaldon T."/>
            <person name="Lehrach H."/>
            <person name="Weisshaar B."/>
            <person name="Himmelbauer H."/>
        </authorList>
    </citation>
    <scope>NUCLEOTIDE SEQUENCE [LARGE SCALE GENOMIC DNA]</scope>
    <source>
        <tissue evidence="3">Taproot</tissue>
    </source>
</reference>
<dbReference type="CDD" id="cd03205">
    <property type="entry name" value="GST_C_6"/>
    <property type="match status" value="1"/>
</dbReference>
<evidence type="ECO:0000259" key="1">
    <source>
        <dbReference type="PROSITE" id="PS50404"/>
    </source>
</evidence>
<gene>
    <name evidence="3" type="ORF">BVRB_024460</name>
</gene>
<proteinExistence type="predicted"/>
<dbReference type="NCBIfam" id="NF007682">
    <property type="entry name" value="PRK10357.1"/>
    <property type="match status" value="1"/>
</dbReference>
<dbReference type="InterPro" id="IPR040079">
    <property type="entry name" value="Glutathione_S-Trfase"/>
</dbReference>
<organism evidence="3 4">
    <name type="scientific">Beta vulgaris subsp. vulgaris</name>
    <name type="common">Beet</name>
    <dbReference type="NCBI Taxonomy" id="3555"/>
    <lineage>
        <taxon>Eukaryota</taxon>
        <taxon>Viridiplantae</taxon>
        <taxon>Streptophyta</taxon>
        <taxon>Embryophyta</taxon>
        <taxon>Tracheophyta</taxon>
        <taxon>Spermatophyta</taxon>
        <taxon>Magnoliopsida</taxon>
        <taxon>eudicotyledons</taxon>
        <taxon>Gunneridae</taxon>
        <taxon>Pentapetalae</taxon>
        <taxon>Caryophyllales</taxon>
        <taxon>Chenopodiaceae</taxon>
        <taxon>Betoideae</taxon>
        <taxon>Beta</taxon>
    </lineage>
</organism>
<dbReference type="PANTHER" id="PTHR43968:SF6">
    <property type="entry name" value="GLUTATHIONE S-TRANSFERASE OMEGA"/>
    <property type="match status" value="1"/>
</dbReference>
<dbReference type="Gene3D" id="3.40.30.10">
    <property type="entry name" value="Glutaredoxin"/>
    <property type="match status" value="1"/>
</dbReference>
<dbReference type="GO" id="GO:0005737">
    <property type="term" value="C:cytoplasm"/>
    <property type="evidence" value="ECO:0007669"/>
    <property type="project" value="TreeGrafter"/>
</dbReference>
<evidence type="ECO:0000313" key="3">
    <source>
        <dbReference type="EMBL" id="KMS94134.1"/>
    </source>
</evidence>
<evidence type="ECO:0000259" key="2">
    <source>
        <dbReference type="PROSITE" id="PS50405"/>
    </source>
</evidence>
<dbReference type="InterPro" id="IPR036282">
    <property type="entry name" value="Glutathione-S-Trfase_C_sf"/>
</dbReference>
<dbReference type="SUPFAM" id="SSF52833">
    <property type="entry name" value="Thioredoxin-like"/>
    <property type="match status" value="1"/>
</dbReference>
<dbReference type="InterPro" id="IPR010987">
    <property type="entry name" value="Glutathione-S-Trfase_C-like"/>
</dbReference>
<dbReference type="InterPro" id="IPR050983">
    <property type="entry name" value="GST_Omega/HSP26"/>
</dbReference>
<dbReference type="OrthoDB" id="249703at2759"/>
<feature type="domain" description="GST C-terminal" evidence="2">
    <location>
        <begin position="83"/>
        <end position="202"/>
    </location>
</feature>
<name>A0A0J8AZD1_BETVV</name>
<dbReference type="PROSITE" id="PS50404">
    <property type="entry name" value="GST_NTER"/>
    <property type="match status" value="1"/>
</dbReference>
<evidence type="ECO:0000313" key="4">
    <source>
        <dbReference type="Proteomes" id="UP000035740"/>
    </source>
</evidence>
<dbReference type="SUPFAM" id="SSF47616">
    <property type="entry name" value="GST C-terminal domain-like"/>
    <property type="match status" value="1"/>
</dbReference>
<accession>A0A0J8AZD1</accession>
<keyword evidence="4" id="KW-1185">Reference proteome</keyword>
<feature type="domain" description="GST N-terminal" evidence="1">
    <location>
        <begin position="1"/>
        <end position="78"/>
    </location>
</feature>
<dbReference type="Gramene" id="KMS94134">
    <property type="protein sequence ID" value="KMS94134"/>
    <property type="gene ID" value="BVRB_024460"/>
</dbReference>
<dbReference type="PANTHER" id="PTHR43968">
    <property type="match status" value="1"/>
</dbReference>
<dbReference type="OMA" id="SRVICRY"/>
<dbReference type="Pfam" id="PF13417">
    <property type="entry name" value="GST_N_3"/>
    <property type="match status" value="1"/>
</dbReference>
<dbReference type="Proteomes" id="UP000035740">
    <property type="component" value="Unassembled WGS sequence"/>
</dbReference>
<sequence length="202" mass="22758">MKLIGTYTSPFVRKARIVLAEKKIDCEFVVESPWVAGNKIAQYSPLGKIPVLVLDDESVIYDSRVIVEHLDNGTPNNKLIPPSGRERMLVKRWEALGDGLCEAAVASFLEGKRKDGEKSEGWIKRQNERIVRTVAAINADIGEQPWCHGNAFSLADITIGSALGYLDLRLPDLDWRTDNPNLLRLYEKLMQRQSFIDTVPHD</sequence>
<evidence type="ECO:0008006" key="5">
    <source>
        <dbReference type="Google" id="ProtNLM"/>
    </source>
</evidence>
<dbReference type="Pfam" id="PF13410">
    <property type="entry name" value="GST_C_2"/>
    <property type="match status" value="1"/>
</dbReference>
<dbReference type="PROSITE" id="PS50405">
    <property type="entry name" value="GST_CTER"/>
    <property type="match status" value="1"/>
</dbReference>
<dbReference type="Gene3D" id="1.20.1050.10">
    <property type="match status" value="1"/>
</dbReference>
<dbReference type="InterPro" id="IPR036249">
    <property type="entry name" value="Thioredoxin-like_sf"/>
</dbReference>